<dbReference type="InterPro" id="IPR003594">
    <property type="entry name" value="HATPase_dom"/>
</dbReference>
<keyword evidence="4" id="KW-0597">Phosphoprotein</keyword>
<evidence type="ECO:0000256" key="8">
    <source>
        <dbReference type="ARBA" id="ARBA00022840"/>
    </source>
</evidence>
<dbReference type="SMART" id="SM00387">
    <property type="entry name" value="HATPase_c"/>
    <property type="match status" value="1"/>
</dbReference>
<sequence length="411" mass="44854">MGYRFQVRSVEPVLPGASEDERAEDSARLASITRYDVVGRPPSEALQGLARLAASVTGMPLSAIDLVTDHEQYQLATVGFTADVCAREDSLCDVVLQEPGAVVVEDMALDPRFAGNPFVDGTRAAIRFYASQQLVTARGVVIGRLCVFDTEPREIDQVRLDDLRTVADSVVDVLELSLRNRELDGSNARLGGFASRVSHDLKTPLTSISMTLQLLRDEMDVEERSGADAEEVRWLLDKSVAASERLAHMVDSVLSHATIDGQLQRTNVDLQRLVDEVLDDLRVELTDATVEVQPLPTVLGDPAHLRTLVQNLVENAARYRHPDRPLRICVQAEQRGLMQHVTVSDNGTGIAVERQHRIFQHGVRGVPEGSGLAGAGIGLEICRRVVEAHAGTIGVLSDGEHGTTVWFELPV</sequence>
<evidence type="ECO:0000256" key="7">
    <source>
        <dbReference type="ARBA" id="ARBA00022777"/>
    </source>
</evidence>
<evidence type="ECO:0000256" key="10">
    <source>
        <dbReference type="ARBA" id="ARBA00039401"/>
    </source>
</evidence>
<dbReference type="Pfam" id="PF00512">
    <property type="entry name" value="HisKA"/>
    <property type="match status" value="1"/>
</dbReference>
<keyword evidence="9" id="KW-0902">Two-component regulatory system</keyword>
<dbReference type="CDD" id="cd00082">
    <property type="entry name" value="HisKA"/>
    <property type="match status" value="1"/>
</dbReference>
<keyword evidence="8" id="KW-0067">ATP-binding</keyword>
<dbReference type="SMART" id="SM00388">
    <property type="entry name" value="HisKA"/>
    <property type="match status" value="1"/>
</dbReference>
<evidence type="ECO:0000313" key="13">
    <source>
        <dbReference type="Proteomes" id="UP001500621"/>
    </source>
</evidence>
<evidence type="ECO:0000256" key="6">
    <source>
        <dbReference type="ARBA" id="ARBA00022741"/>
    </source>
</evidence>
<dbReference type="Gene3D" id="3.30.450.40">
    <property type="match status" value="1"/>
</dbReference>
<dbReference type="InterPro" id="IPR036890">
    <property type="entry name" value="HATPase_C_sf"/>
</dbReference>
<evidence type="ECO:0000256" key="2">
    <source>
        <dbReference type="ARBA" id="ARBA00004236"/>
    </source>
</evidence>
<dbReference type="Proteomes" id="UP001500621">
    <property type="component" value="Unassembled WGS sequence"/>
</dbReference>
<dbReference type="InterPro" id="IPR005467">
    <property type="entry name" value="His_kinase_dom"/>
</dbReference>
<dbReference type="PANTHER" id="PTHR42878:SF7">
    <property type="entry name" value="SENSOR HISTIDINE KINASE GLRK"/>
    <property type="match status" value="1"/>
</dbReference>
<feature type="domain" description="Histidine kinase" evidence="11">
    <location>
        <begin position="196"/>
        <end position="411"/>
    </location>
</feature>
<dbReference type="InterPro" id="IPR004358">
    <property type="entry name" value="Sig_transdc_His_kin-like_C"/>
</dbReference>
<organism evidence="12 13">
    <name type="scientific">Nocardioides nanhaiensis</name>
    <dbReference type="NCBI Taxonomy" id="1476871"/>
    <lineage>
        <taxon>Bacteria</taxon>
        <taxon>Bacillati</taxon>
        <taxon>Actinomycetota</taxon>
        <taxon>Actinomycetes</taxon>
        <taxon>Propionibacteriales</taxon>
        <taxon>Nocardioidaceae</taxon>
        <taxon>Nocardioides</taxon>
    </lineage>
</organism>
<accession>A0ABP8WSM3</accession>
<dbReference type="InterPro" id="IPR036097">
    <property type="entry name" value="HisK_dim/P_sf"/>
</dbReference>
<dbReference type="SUPFAM" id="SSF55874">
    <property type="entry name" value="ATPase domain of HSP90 chaperone/DNA topoisomerase II/histidine kinase"/>
    <property type="match status" value="1"/>
</dbReference>
<dbReference type="SUPFAM" id="SSF55781">
    <property type="entry name" value="GAF domain-like"/>
    <property type="match status" value="1"/>
</dbReference>
<dbReference type="EMBL" id="BAABIM010000004">
    <property type="protein sequence ID" value="GAA4694850.1"/>
    <property type="molecule type" value="Genomic_DNA"/>
</dbReference>
<evidence type="ECO:0000313" key="12">
    <source>
        <dbReference type="EMBL" id="GAA4694850.1"/>
    </source>
</evidence>
<evidence type="ECO:0000256" key="5">
    <source>
        <dbReference type="ARBA" id="ARBA00022679"/>
    </source>
</evidence>
<evidence type="ECO:0000256" key="9">
    <source>
        <dbReference type="ARBA" id="ARBA00023012"/>
    </source>
</evidence>
<comment type="subcellular location">
    <subcellularLocation>
        <location evidence="2">Cell membrane</location>
    </subcellularLocation>
</comment>
<dbReference type="InterPro" id="IPR003661">
    <property type="entry name" value="HisK_dim/P_dom"/>
</dbReference>
<evidence type="ECO:0000256" key="3">
    <source>
        <dbReference type="ARBA" id="ARBA00012438"/>
    </source>
</evidence>
<proteinExistence type="predicted"/>
<comment type="caution">
    <text evidence="12">The sequence shown here is derived from an EMBL/GenBank/DDBJ whole genome shotgun (WGS) entry which is preliminary data.</text>
</comment>
<evidence type="ECO:0000256" key="1">
    <source>
        <dbReference type="ARBA" id="ARBA00000085"/>
    </source>
</evidence>
<dbReference type="InterPro" id="IPR029016">
    <property type="entry name" value="GAF-like_dom_sf"/>
</dbReference>
<dbReference type="Gene3D" id="1.10.287.130">
    <property type="match status" value="1"/>
</dbReference>
<comment type="catalytic activity">
    <reaction evidence="1">
        <text>ATP + protein L-histidine = ADP + protein N-phospho-L-histidine.</text>
        <dbReference type="EC" id="2.7.13.3"/>
    </reaction>
</comment>
<dbReference type="InterPro" id="IPR050351">
    <property type="entry name" value="BphY/WalK/GraS-like"/>
</dbReference>
<protein>
    <recommendedName>
        <fullName evidence="10">Sensor-like histidine kinase SenX3</fullName>
        <ecNumber evidence="3">2.7.13.3</ecNumber>
    </recommendedName>
</protein>
<evidence type="ECO:0000259" key="11">
    <source>
        <dbReference type="PROSITE" id="PS50109"/>
    </source>
</evidence>
<dbReference type="PROSITE" id="PS50109">
    <property type="entry name" value="HIS_KIN"/>
    <property type="match status" value="1"/>
</dbReference>
<keyword evidence="7" id="KW-0418">Kinase</keyword>
<dbReference type="PRINTS" id="PR00344">
    <property type="entry name" value="BCTRLSENSOR"/>
</dbReference>
<name>A0ABP8WSM3_9ACTN</name>
<dbReference type="PANTHER" id="PTHR42878">
    <property type="entry name" value="TWO-COMPONENT HISTIDINE KINASE"/>
    <property type="match status" value="1"/>
</dbReference>
<keyword evidence="13" id="KW-1185">Reference proteome</keyword>
<keyword evidence="6" id="KW-0547">Nucleotide-binding</keyword>
<dbReference type="EC" id="2.7.13.3" evidence="3"/>
<evidence type="ECO:0000256" key="4">
    <source>
        <dbReference type="ARBA" id="ARBA00022553"/>
    </source>
</evidence>
<dbReference type="SUPFAM" id="SSF47384">
    <property type="entry name" value="Homodimeric domain of signal transducing histidine kinase"/>
    <property type="match status" value="1"/>
</dbReference>
<keyword evidence="5" id="KW-0808">Transferase</keyword>
<dbReference type="Gene3D" id="3.30.565.10">
    <property type="entry name" value="Histidine kinase-like ATPase, C-terminal domain"/>
    <property type="match status" value="1"/>
</dbReference>
<reference evidence="13" key="1">
    <citation type="journal article" date="2019" name="Int. J. Syst. Evol. Microbiol.">
        <title>The Global Catalogue of Microorganisms (GCM) 10K type strain sequencing project: providing services to taxonomists for standard genome sequencing and annotation.</title>
        <authorList>
            <consortium name="The Broad Institute Genomics Platform"/>
            <consortium name="The Broad Institute Genome Sequencing Center for Infectious Disease"/>
            <person name="Wu L."/>
            <person name="Ma J."/>
        </authorList>
    </citation>
    <scope>NUCLEOTIDE SEQUENCE [LARGE SCALE GENOMIC DNA]</scope>
    <source>
        <strain evidence="13">JCM 18127</strain>
    </source>
</reference>
<gene>
    <name evidence="12" type="ORF">GCM10023226_36430</name>
</gene>
<dbReference type="Pfam" id="PF02518">
    <property type="entry name" value="HATPase_c"/>
    <property type="match status" value="1"/>
</dbReference>